<feature type="non-terminal residue" evidence="2">
    <location>
        <position position="115"/>
    </location>
</feature>
<keyword evidence="3" id="KW-1185">Reference proteome</keyword>
<evidence type="ECO:0000256" key="1">
    <source>
        <dbReference type="SAM" id="MobiDB-lite"/>
    </source>
</evidence>
<organism evidence="2 3">
    <name type="scientific">Batillaria attramentaria</name>
    <dbReference type="NCBI Taxonomy" id="370345"/>
    <lineage>
        <taxon>Eukaryota</taxon>
        <taxon>Metazoa</taxon>
        <taxon>Spiralia</taxon>
        <taxon>Lophotrochozoa</taxon>
        <taxon>Mollusca</taxon>
        <taxon>Gastropoda</taxon>
        <taxon>Caenogastropoda</taxon>
        <taxon>Sorbeoconcha</taxon>
        <taxon>Cerithioidea</taxon>
        <taxon>Batillariidae</taxon>
        <taxon>Batillaria</taxon>
    </lineage>
</organism>
<feature type="region of interest" description="Disordered" evidence="1">
    <location>
        <begin position="1"/>
        <end position="31"/>
    </location>
</feature>
<protein>
    <submittedName>
        <fullName evidence="2">Uncharacterized protein</fullName>
    </submittedName>
</protein>
<proteinExistence type="predicted"/>
<name>A0ABD0LKR4_9CAEN</name>
<evidence type="ECO:0000313" key="3">
    <source>
        <dbReference type="Proteomes" id="UP001519460"/>
    </source>
</evidence>
<sequence length="115" mass="12977">MTRHHSPRLRQSTPSLRAFGQRKQEPLPMGPSQYADCDVIRSCTRLASTSAAMACVVRYRTRLLGWPHVPGITFHDPTWQTGVAVIKEHSTDVIITSRILNLFLLYGRGSVSRFL</sequence>
<accession>A0ABD0LKR4</accession>
<evidence type="ECO:0000313" key="2">
    <source>
        <dbReference type="EMBL" id="KAK7500132.1"/>
    </source>
</evidence>
<gene>
    <name evidence="2" type="ORF">BaRGS_00008679</name>
</gene>
<comment type="caution">
    <text evidence="2">The sequence shown here is derived from an EMBL/GenBank/DDBJ whole genome shotgun (WGS) entry which is preliminary data.</text>
</comment>
<dbReference type="Proteomes" id="UP001519460">
    <property type="component" value="Unassembled WGS sequence"/>
</dbReference>
<reference evidence="2 3" key="1">
    <citation type="journal article" date="2023" name="Sci. Data">
        <title>Genome assembly of the Korean intertidal mud-creeper Batillaria attramentaria.</title>
        <authorList>
            <person name="Patra A.K."/>
            <person name="Ho P.T."/>
            <person name="Jun S."/>
            <person name="Lee S.J."/>
            <person name="Kim Y."/>
            <person name="Won Y.J."/>
        </authorList>
    </citation>
    <scope>NUCLEOTIDE SEQUENCE [LARGE SCALE GENOMIC DNA]</scope>
    <source>
        <strain evidence="2">Wonlab-2016</strain>
    </source>
</reference>
<dbReference type="EMBL" id="JACVVK020000039">
    <property type="protein sequence ID" value="KAK7500132.1"/>
    <property type="molecule type" value="Genomic_DNA"/>
</dbReference>
<dbReference type="AlphaFoldDB" id="A0ABD0LKR4"/>